<evidence type="ECO:0000256" key="1">
    <source>
        <dbReference type="SAM" id="Phobius"/>
    </source>
</evidence>
<protein>
    <recommendedName>
        <fullName evidence="4">O-antigen polymerase</fullName>
    </recommendedName>
</protein>
<organism evidence="2 3">
    <name type="scientific">Simkania negevensis</name>
    <dbReference type="NCBI Taxonomy" id="83561"/>
    <lineage>
        <taxon>Bacteria</taxon>
        <taxon>Pseudomonadati</taxon>
        <taxon>Chlamydiota</taxon>
        <taxon>Chlamydiia</taxon>
        <taxon>Parachlamydiales</taxon>
        <taxon>Simkaniaceae</taxon>
        <taxon>Simkania</taxon>
    </lineage>
</organism>
<evidence type="ECO:0008006" key="4">
    <source>
        <dbReference type="Google" id="ProtNLM"/>
    </source>
</evidence>
<reference evidence="2 3" key="1">
    <citation type="submission" date="2021-02" db="EMBL/GenBank/DDBJ databases">
        <title>Activity-based single-cell genomes from oceanic crustal fluid captures similar information to metagenomic and metatranscriptomic surveys with orders of magnitude less sampling.</title>
        <authorList>
            <person name="D'Angelo T.S."/>
            <person name="Orcutt B.N."/>
        </authorList>
    </citation>
    <scope>NUCLEOTIDE SEQUENCE [LARGE SCALE GENOMIC DNA]</scope>
    <source>
        <strain evidence="2">AH-315-G07</strain>
    </source>
</reference>
<name>A0ABS3ARW2_9BACT</name>
<keyword evidence="1" id="KW-0812">Transmembrane</keyword>
<proteinExistence type="predicted"/>
<feature type="transmembrane region" description="Helical" evidence="1">
    <location>
        <begin position="254"/>
        <end position="275"/>
    </location>
</feature>
<keyword evidence="1" id="KW-1133">Transmembrane helix</keyword>
<gene>
    <name evidence="2" type="ORF">JYU14_05255</name>
</gene>
<keyword evidence="1" id="KW-0472">Membrane</keyword>
<feature type="transmembrane region" description="Helical" evidence="1">
    <location>
        <begin position="103"/>
        <end position="123"/>
    </location>
</feature>
<dbReference type="Proteomes" id="UP000722121">
    <property type="component" value="Unassembled WGS sequence"/>
</dbReference>
<evidence type="ECO:0000313" key="3">
    <source>
        <dbReference type="Proteomes" id="UP000722121"/>
    </source>
</evidence>
<evidence type="ECO:0000313" key="2">
    <source>
        <dbReference type="EMBL" id="MBN4067473.1"/>
    </source>
</evidence>
<feature type="transmembrane region" description="Helical" evidence="1">
    <location>
        <begin position="172"/>
        <end position="191"/>
    </location>
</feature>
<feature type="transmembrane region" description="Helical" evidence="1">
    <location>
        <begin position="42"/>
        <end position="62"/>
    </location>
</feature>
<feature type="transmembrane region" description="Helical" evidence="1">
    <location>
        <begin position="212"/>
        <end position="234"/>
    </location>
</feature>
<accession>A0ABS3ARW2</accession>
<sequence>MTTAISRQYDSGLIRFILLLTVPLLFLPKINLLKIGGETAGLRIDDLFIFAAFCCILLGIILSKRPLQTIERYLIAVVLTSLLSFFINYILYLAGYLITAGNLLYAIRMIEYFTFFYTGTFLIQFFNFSRLIQWFIAVNAVIMVLQWFGVIGAFSHVGYIANTAHHSLGITAGHWEMGFILNLLYAVMLFSSHSRRFVHQYLVVFQIRRHSISINCTKIALFALFSLLILMTGSRSSLATFFLITLARLLLIPYWRIIVLGALLTTIIVATTYLANTSVEQLPDSPMFAVLHRSQKLLQIENFTLVKQLLHTIDISQTTLTDNYIDLSLDPDLPVDLSLYIRLHKWAYVVLYLAAKPLCIFFGLGPGFCGPALDGGLLRLFAENGLIGGSLFFLFIYQGCKHSRALKAAFAVFLLNMVFIDIYLAYKAMSLFFILIGAMTAQQHQKSVIPAKNRT</sequence>
<feature type="transmembrane region" description="Helical" evidence="1">
    <location>
        <begin position="12"/>
        <end position="30"/>
    </location>
</feature>
<feature type="transmembrane region" description="Helical" evidence="1">
    <location>
        <begin position="377"/>
        <end position="396"/>
    </location>
</feature>
<comment type="caution">
    <text evidence="2">The sequence shown here is derived from an EMBL/GenBank/DDBJ whole genome shotgun (WGS) entry which is preliminary data.</text>
</comment>
<dbReference type="EMBL" id="JAFITR010000157">
    <property type="protein sequence ID" value="MBN4067473.1"/>
    <property type="molecule type" value="Genomic_DNA"/>
</dbReference>
<feature type="transmembrane region" description="Helical" evidence="1">
    <location>
        <begin position="346"/>
        <end position="365"/>
    </location>
</feature>
<keyword evidence="3" id="KW-1185">Reference proteome</keyword>
<feature type="transmembrane region" description="Helical" evidence="1">
    <location>
        <begin position="135"/>
        <end position="160"/>
    </location>
</feature>
<feature type="transmembrane region" description="Helical" evidence="1">
    <location>
        <begin position="74"/>
        <end position="97"/>
    </location>
</feature>